<dbReference type="Gene3D" id="1.25.40.10">
    <property type="entry name" value="Tetratricopeptide repeat domain"/>
    <property type="match status" value="4"/>
</dbReference>
<name>A0AAE3LNB4_9BACT</name>
<dbReference type="InterPro" id="IPR011990">
    <property type="entry name" value="TPR-like_helical_dom_sf"/>
</dbReference>
<organism evidence="5 6">
    <name type="scientific">Haoranjiania flava</name>
    <dbReference type="NCBI Taxonomy" id="1856322"/>
    <lineage>
        <taxon>Bacteria</taxon>
        <taxon>Pseudomonadati</taxon>
        <taxon>Bacteroidota</taxon>
        <taxon>Chitinophagia</taxon>
        <taxon>Chitinophagales</taxon>
        <taxon>Chitinophagaceae</taxon>
        <taxon>Haoranjiania</taxon>
    </lineage>
</organism>
<dbReference type="PROSITE" id="PS50005">
    <property type="entry name" value="TPR"/>
    <property type="match status" value="1"/>
</dbReference>
<dbReference type="SUPFAM" id="SSF48452">
    <property type="entry name" value="TPR-like"/>
    <property type="match status" value="3"/>
</dbReference>
<gene>
    <name evidence="5" type="ORF">OD355_09820</name>
</gene>
<dbReference type="PANTHER" id="PTHR44943:SF8">
    <property type="entry name" value="TPR REPEAT-CONTAINING PROTEIN MJ0263"/>
    <property type="match status" value="1"/>
</dbReference>
<dbReference type="RefSeq" id="WP_263038297.1">
    <property type="nucleotide sequence ID" value="NZ_JAOTPL010000014.1"/>
</dbReference>
<feature type="repeat" description="TPR" evidence="3">
    <location>
        <begin position="465"/>
        <end position="498"/>
    </location>
</feature>
<keyword evidence="6" id="KW-1185">Reference proteome</keyword>
<feature type="domain" description="YaiO beta-barrel" evidence="4">
    <location>
        <begin position="701"/>
        <end position="873"/>
    </location>
</feature>
<dbReference type="InterPro" id="IPR019734">
    <property type="entry name" value="TPR_rpt"/>
</dbReference>
<dbReference type="SMART" id="SM00028">
    <property type="entry name" value="TPR"/>
    <property type="match status" value="5"/>
</dbReference>
<reference evidence="5" key="1">
    <citation type="submission" date="2022-10" db="EMBL/GenBank/DDBJ databases">
        <authorList>
            <person name="Kim H.S."/>
            <person name="Kim J.-S."/>
            <person name="Suh M.K."/>
            <person name="Eom M.K."/>
            <person name="Lee J.-S."/>
        </authorList>
    </citation>
    <scope>NUCLEOTIDE SEQUENCE</scope>
    <source>
        <strain evidence="5">LIP-5</strain>
    </source>
</reference>
<keyword evidence="1" id="KW-0677">Repeat</keyword>
<accession>A0AAE3LNB4</accession>
<dbReference type="EMBL" id="JAOTPL010000014">
    <property type="protein sequence ID" value="MCU7694811.1"/>
    <property type="molecule type" value="Genomic_DNA"/>
</dbReference>
<proteinExistence type="predicted"/>
<protein>
    <submittedName>
        <fullName evidence="5">Tetratricopeptide repeat protein</fullName>
    </submittedName>
</protein>
<comment type="caution">
    <text evidence="5">The sequence shown here is derived from an EMBL/GenBank/DDBJ whole genome shotgun (WGS) entry which is preliminary data.</text>
</comment>
<dbReference type="InterPro" id="IPR051685">
    <property type="entry name" value="Ycf3/AcsC/BcsC/TPR_MFPF"/>
</dbReference>
<dbReference type="Pfam" id="PF19413">
    <property type="entry name" value="YaiO"/>
    <property type="match status" value="1"/>
</dbReference>
<evidence type="ECO:0000313" key="6">
    <source>
        <dbReference type="Proteomes" id="UP001209317"/>
    </source>
</evidence>
<evidence type="ECO:0000256" key="2">
    <source>
        <dbReference type="ARBA" id="ARBA00022803"/>
    </source>
</evidence>
<dbReference type="AlphaFoldDB" id="A0AAE3LNB4"/>
<evidence type="ECO:0000313" key="5">
    <source>
        <dbReference type="EMBL" id="MCU7694811.1"/>
    </source>
</evidence>
<dbReference type="PANTHER" id="PTHR44943">
    <property type="entry name" value="CELLULOSE SYNTHASE OPERON PROTEIN C"/>
    <property type="match status" value="1"/>
</dbReference>
<evidence type="ECO:0000259" key="4">
    <source>
        <dbReference type="Pfam" id="PF19413"/>
    </source>
</evidence>
<keyword evidence="2 3" id="KW-0802">TPR repeat</keyword>
<evidence type="ECO:0000256" key="1">
    <source>
        <dbReference type="ARBA" id="ARBA00022737"/>
    </source>
</evidence>
<evidence type="ECO:0000256" key="3">
    <source>
        <dbReference type="PROSITE-ProRule" id="PRU00339"/>
    </source>
</evidence>
<dbReference type="Pfam" id="PF14559">
    <property type="entry name" value="TPR_19"/>
    <property type="match status" value="1"/>
</dbReference>
<sequence>MILASMKMRLHLLKYLGAVVLTAITMVPLTAQVQLKPDDRDKYAARAKADFDIGHWEAGKKTIDEGLKKYPKDSDLKMLSGKYYHHKKQYDKARYELIKSLEQNPGNVDAKHILVNVETESKRYSSAICYVNELLEVNPYWRGLWRKKIELYELDGNTVEANRLRKRIAQIYPEDSKLKADLIYNSELEANDKRRSGKLDEAIEIRKQLIAAETRKPEHYLMIVNDYLQAGDQANAMAYVERGLNLMPANSALINKKLGILAEQKRYNELLPFLQQQIRKGNTSLQSQYNYYLLEAARNAKEQDPATLYGKIFDKNPGDDEAFSYVFNNAFGNQQYEEALSILSKYRRSRGNNKSLDLKELVIYQRTGNTSRANSFTKELFARYPGDSDLKAAYVKIVLEEAKAKMADENYAAALADWETVKRYGDREMYAVAQANLYNAYLNMDNYNNAMAILTEMIAASPGNAELYLKKSDIYKKTGNYDLALAAYEQAIDLVNDELKPVYLGGYGDMLTGIIKGLNEQFRFKESMDYVQRWLQKDPKNKLALHYAVNISNETKNREDVIKYATLGAAAYPADVFFKLKLIQINGLQPENFHNVYAELEEELKKNPHHPDVVNTFVQLSEDFGKYLIKNSKSEEALVVLDKGLVYAPNNKTLKYLKGTAYEKLKDYENAYIYQSFYEPSLLELAEFKHYLAYLKSRTYKNQVGFSHLRSRFGDNYTITSISSLEYIRFAGENTYTGRAHYAGREAGKGVQLQAEWDRQWNINTRTKINAAWANQFFPSISINASVYRELNLMNGLEAELGAGYRKLPGGENLMNIVLGATKQFDPWRINTRFNNFMLDGTYLYNLSADTRYYFATPKSYLMAVGSFGSSPDVDLLDYQLYNGFSVLNTMVGLGGSHMIYRSVSAGLLGSWHNYQTNSGIYKNLYNIHLSIHVAF</sequence>
<dbReference type="NCBIfam" id="TIGR04390">
    <property type="entry name" value="OMP_YaiO_dom"/>
    <property type="match status" value="1"/>
</dbReference>
<dbReference type="Proteomes" id="UP001209317">
    <property type="component" value="Unassembled WGS sequence"/>
</dbReference>
<dbReference type="InterPro" id="IPR030887">
    <property type="entry name" value="Beta-barrel_YaiO"/>
</dbReference>
<dbReference type="Pfam" id="PF13432">
    <property type="entry name" value="TPR_16"/>
    <property type="match status" value="1"/>
</dbReference>